<reference evidence="2" key="1">
    <citation type="submission" date="2015-07" db="EMBL/GenBank/DDBJ databases">
        <title>Near-Complete Genome Sequence of the Cellulolytic Bacterium Bacteroides (Pseudobacteroides) cellulosolvens ATCC 35603.</title>
        <authorList>
            <person name="Dassa B."/>
            <person name="Utturkar S.M."/>
            <person name="Klingeman D.M."/>
            <person name="Hurt R.A."/>
            <person name="Keller M."/>
            <person name="Xu J."/>
            <person name="Reddy Y.H.K."/>
            <person name="Borovok I."/>
            <person name="Grinberg I.R."/>
            <person name="Lamed R."/>
            <person name="Zhivin O."/>
            <person name="Bayer E.A."/>
            <person name="Brown S.D."/>
        </authorList>
    </citation>
    <scope>NUCLEOTIDE SEQUENCE [LARGE SCALE GENOMIC DNA]</scope>
    <source>
        <strain evidence="2">DSM 2933</strain>
    </source>
</reference>
<organism evidence="1 2">
    <name type="scientific">Pseudobacteroides cellulosolvens ATCC 35603 = DSM 2933</name>
    <dbReference type="NCBI Taxonomy" id="398512"/>
    <lineage>
        <taxon>Bacteria</taxon>
        <taxon>Bacillati</taxon>
        <taxon>Bacillota</taxon>
        <taxon>Clostridia</taxon>
        <taxon>Eubacteriales</taxon>
        <taxon>Oscillospiraceae</taxon>
        <taxon>Pseudobacteroides</taxon>
    </lineage>
</organism>
<keyword evidence="2" id="KW-1185">Reference proteome</keyword>
<evidence type="ECO:0000313" key="2">
    <source>
        <dbReference type="Proteomes" id="UP000036923"/>
    </source>
</evidence>
<accession>A0A0L6JQE6</accession>
<dbReference type="Proteomes" id="UP000036923">
    <property type="component" value="Unassembled WGS sequence"/>
</dbReference>
<evidence type="ECO:0000313" key="1">
    <source>
        <dbReference type="EMBL" id="KNY27587.1"/>
    </source>
</evidence>
<dbReference type="OrthoDB" id="361945at2"/>
<dbReference type="STRING" id="398512.Bccel_2858"/>
<name>A0A0L6JQE6_9FIRM</name>
<dbReference type="RefSeq" id="WP_050753451.1">
    <property type="nucleotide sequence ID" value="NZ_JQKC01000087.1"/>
</dbReference>
<comment type="caution">
    <text evidence="1">The sequence shown here is derived from an EMBL/GenBank/DDBJ whole genome shotgun (WGS) entry which is preliminary data.</text>
</comment>
<proteinExistence type="predicted"/>
<dbReference type="eggNOG" id="ENOG502ZAKW">
    <property type="taxonomic scope" value="Bacteria"/>
</dbReference>
<dbReference type="AlphaFoldDB" id="A0A0L6JQE6"/>
<protein>
    <submittedName>
        <fullName evidence="1">Uncharacterized protein</fullName>
    </submittedName>
</protein>
<dbReference type="EMBL" id="LGTC01000001">
    <property type="protein sequence ID" value="KNY27587.1"/>
    <property type="molecule type" value="Genomic_DNA"/>
</dbReference>
<sequence>MEISNYTQLPVEDKLKEILLSQAALDIIMLDKEDAWLRLTSYNKNYIDDIDMVKIDNGAGEHVYFLFAKNGTIIKGFDHESIMSPHANDECEIAKGIYDFVPDELLSLLDESIERDDVTFCIWKNPTDEFWKKGDVVFPKDYIEGDDGEDFLLGFIFCDARSWTDWAKDYYEEDGKQIQVDLVKEVYENKKITKELVGTLNPGREFESVLEELIEIGYLL</sequence>
<gene>
    <name evidence="1" type="ORF">Bccel_2858</name>
</gene>